<protein>
    <submittedName>
        <fullName evidence="1">Uncharacterized protein</fullName>
    </submittedName>
</protein>
<accession>A0A7S3QYL7</accession>
<sequence length="251" mass="26243">MACHGGGPSPDAMTDTVVPCLPGCFARSVVIEEKHAGPIQGYTARDELQPGSCCMKVVTAETSDSVFAVAAAASKGPEEEEGPGVACDKGECIEPAPSLLLSAATLSASCLNSCANTVATLEAPPCGVKAVCGKRAKMEDAFSVQTCFYDLPSAANDDIVNKLPARIASQVRQCVGAEGEGYAVTVAYLLAERVNGGNLRQASQLSCSGPHCHSSCRLDHHPPPLCAWWHHVASPVTESKHRTRTWKEAHG</sequence>
<name>A0A7S3QYL7_DUNTE</name>
<dbReference type="EMBL" id="HBIP01019457">
    <property type="protein sequence ID" value="CAE0496473.1"/>
    <property type="molecule type" value="Transcribed_RNA"/>
</dbReference>
<gene>
    <name evidence="1" type="ORF">DTER00134_LOCUS11546</name>
</gene>
<dbReference type="AlphaFoldDB" id="A0A7S3QYL7"/>
<proteinExistence type="predicted"/>
<evidence type="ECO:0000313" key="1">
    <source>
        <dbReference type="EMBL" id="CAE0496473.1"/>
    </source>
</evidence>
<reference evidence="1" key="1">
    <citation type="submission" date="2021-01" db="EMBL/GenBank/DDBJ databases">
        <authorList>
            <person name="Corre E."/>
            <person name="Pelletier E."/>
            <person name="Niang G."/>
            <person name="Scheremetjew M."/>
            <person name="Finn R."/>
            <person name="Kale V."/>
            <person name="Holt S."/>
            <person name="Cochrane G."/>
            <person name="Meng A."/>
            <person name="Brown T."/>
            <person name="Cohen L."/>
        </authorList>
    </citation>
    <scope>NUCLEOTIDE SEQUENCE</scope>
    <source>
        <strain evidence="1">CCMP1320</strain>
    </source>
</reference>
<organism evidence="1">
    <name type="scientific">Dunaliella tertiolecta</name>
    <name type="common">Green alga</name>
    <dbReference type="NCBI Taxonomy" id="3047"/>
    <lineage>
        <taxon>Eukaryota</taxon>
        <taxon>Viridiplantae</taxon>
        <taxon>Chlorophyta</taxon>
        <taxon>core chlorophytes</taxon>
        <taxon>Chlorophyceae</taxon>
        <taxon>CS clade</taxon>
        <taxon>Chlamydomonadales</taxon>
        <taxon>Dunaliellaceae</taxon>
        <taxon>Dunaliella</taxon>
    </lineage>
</organism>